<comment type="caution">
    <text evidence="5">The sequence shown here is derived from an EMBL/GenBank/DDBJ whole genome shotgun (WGS) entry which is preliminary data.</text>
</comment>
<feature type="region of interest" description="Disordered" evidence="1">
    <location>
        <begin position="1820"/>
        <end position="1938"/>
    </location>
</feature>
<feature type="compositionally biased region" description="Basic and acidic residues" evidence="1">
    <location>
        <begin position="1900"/>
        <end position="1911"/>
    </location>
</feature>
<gene>
    <name evidence="5" type="ORF">TrVE_jg3318</name>
</gene>
<keyword evidence="6" id="KW-1185">Reference proteome</keyword>
<feature type="compositionally biased region" description="Basic and acidic residues" evidence="1">
    <location>
        <begin position="2527"/>
        <end position="2543"/>
    </location>
</feature>
<feature type="domain" description="U3 small nucleolar RNA-associated protein 20" evidence="3">
    <location>
        <begin position="1580"/>
        <end position="1813"/>
    </location>
</feature>
<dbReference type="Pfam" id="PF23099">
    <property type="entry name" value="UTP20_C"/>
    <property type="match status" value="1"/>
</dbReference>
<evidence type="ECO:0000313" key="6">
    <source>
        <dbReference type="Proteomes" id="UP001165160"/>
    </source>
</evidence>
<dbReference type="EMBL" id="BRXX01000424">
    <property type="protein sequence ID" value="GMI11058.1"/>
    <property type="molecule type" value="Genomic_DNA"/>
</dbReference>
<dbReference type="InterPro" id="IPR011430">
    <property type="entry name" value="UTP20_N"/>
</dbReference>
<dbReference type="PANTHER" id="PTHR17695">
    <property type="entry name" value="SMALL SUBUNIT PROCESSOME COMPONENT 20 HOMOLOG"/>
    <property type="match status" value="1"/>
</dbReference>
<dbReference type="InterPro" id="IPR016024">
    <property type="entry name" value="ARM-type_fold"/>
</dbReference>
<dbReference type="PANTHER" id="PTHR17695:SF11">
    <property type="entry name" value="SMALL SUBUNIT PROCESSOME COMPONENT 20 HOMOLOG"/>
    <property type="match status" value="1"/>
</dbReference>
<evidence type="ECO:0000259" key="2">
    <source>
        <dbReference type="Pfam" id="PF07539"/>
    </source>
</evidence>
<evidence type="ECO:0000259" key="3">
    <source>
        <dbReference type="Pfam" id="PF20416"/>
    </source>
</evidence>
<feature type="region of interest" description="Disordered" evidence="1">
    <location>
        <begin position="1"/>
        <end position="25"/>
    </location>
</feature>
<dbReference type="Pfam" id="PF20416">
    <property type="entry name" value="UTP20"/>
    <property type="match status" value="1"/>
</dbReference>
<dbReference type="InterPro" id="IPR057525">
    <property type="entry name" value="UTP20_C"/>
</dbReference>
<dbReference type="GO" id="GO:0032040">
    <property type="term" value="C:small-subunit processome"/>
    <property type="evidence" value="ECO:0007669"/>
    <property type="project" value="TreeGrafter"/>
</dbReference>
<evidence type="ECO:0000313" key="5">
    <source>
        <dbReference type="EMBL" id="GMI11058.1"/>
    </source>
</evidence>
<accession>A0A9W7KTG4</accession>
<dbReference type="GO" id="GO:0030686">
    <property type="term" value="C:90S preribosome"/>
    <property type="evidence" value="ECO:0007669"/>
    <property type="project" value="TreeGrafter"/>
</dbReference>
<feature type="domain" description="U3 small nucleolar RNA-associated protein 20 C-terminal" evidence="4">
    <location>
        <begin position="2371"/>
        <end position="2539"/>
    </location>
</feature>
<organism evidence="5 6">
    <name type="scientific">Triparma verrucosa</name>
    <dbReference type="NCBI Taxonomy" id="1606542"/>
    <lineage>
        <taxon>Eukaryota</taxon>
        <taxon>Sar</taxon>
        <taxon>Stramenopiles</taxon>
        <taxon>Ochrophyta</taxon>
        <taxon>Bolidophyceae</taxon>
        <taxon>Parmales</taxon>
        <taxon>Triparmaceae</taxon>
        <taxon>Triparma</taxon>
    </lineage>
</organism>
<dbReference type="InterPro" id="IPR011989">
    <property type="entry name" value="ARM-like"/>
</dbReference>
<name>A0A9W7KTG4_9STRA</name>
<dbReference type="Proteomes" id="UP001165160">
    <property type="component" value="Unassembled WGS sequence"/>
</dbReference>
<dbReference type="InterPro" id="IPR046523">
    <property type="entry name" value="UTP20_dom"/>
</dbReference>
<dbReference type="Gene3D" id="1.25.10.10">
    <property type="entry name" value="Leucine-rich Repeat Variant"/>
    <property type="match status" value="2"/>
</dbReference>
<feature type="region of interest" description="Disordered" evidence="1">
    <location>
        <begin position="2522"/>
        <end position="2563"/>
    </location>
</feature>
<feature type="compositionally biased region" description="Polar residues" evidence="1">
    <location>
        <begin position="1"/>
        <end position="17"/>
    </location>
</feature>
<reference evidence="6" key="1">
    <citation type="journal article" date="2023" name="Commun. Biol.">
        <title>Genome analysis of Parmales, the sister group of diatoms, reveals the evolutionary specialization of diatoms from phago-mixotrophs to photoautotrophs.</title>
        <authorList>
            <person name="Ban H."/>
            <person name="Sato S."/>
            <person name="Yoshikawa S."/>
            <person name="Yamada K."/>
            <person name="Nakamura Y."/>
            <person name="Ichinomiya M."/>
            <person name="Sato N."/>
            <person name="Blanc-Mathieu R."/>
            <person name="Endo H."/>
            <person name="Kuwata A."/>
            <person name="Ogata H."/>
        </authorList>
    </citation>
    <scope>NUCLEOTIDE SEQUENCE [LARGE SCALE GENOMIC DNA]</scope>
    <source>
        <strain evidence="6">NIES 3699</strain>
    </source>
</reference>
<dbReference type="SUPFAM" id="SSF48371">
    <property type="entry name" value="ARM repeat"/>
    <property type="match status" value="2"/>
</dbReference>
<feature type="compositionally biased region" description="Polar residues" evidence="1">
    <location>
        <begin position="1884"/>
        <end position="1894"/>
    </location>
</feature>
<feature type="domain" description="U3 small nucleolar RNA-associated protein 20 N-terminal" evidence="2">
    <location>
        <begin position="767"/>
        <end position="1381"/>
    </location>
</feature>
<protein>
    <recommendedName>
        <fullName evidence="7">ARM repeat superfamily protein</fullName>
    </recommendedName>
</protein>
<evidence type="ECO:0000259" key="4">
    <source>
        <dbReference type="Pfam" id="PF23099"/>
    </source>
</evidence>
<dbReference type="InterPro" id="IPR052575">
    <property type="entry name" value="SSU_processome_comp_20"/>
</dbReference>
<feature type="compositionally biased region" description="Acidic residues" evidence="1">
    <location>
        <begin position="1835"/>
        <end position="1855"/>
    </location>
</feature>
<dbReference type="Pfam" id="PF07539">
    <property type="entry name" value="UTP20_N"/>
    <property type="match status" value="1"/>
</dbReference>
<evidence type="ECO:0008006" key="7">
    <source>
        <dbReference type="Google" id="ProtNLM"/>
    </source>
</evidence>
<proteinExistence type="predicted"/>
<evidence type="ECO:0000256" key="1">
    <source>
        <dbReference type="SAM" id="MobiDB-lite"/>
    </source>
</evidence>
<feature type="compositionally biased region" description="Gly residues" evidence="1">
    <location>
        <begin position="2545"/>
        <end position="2555"/>
    </location>
</feature>
<sequence>MSSAKGLNKTSSTNTHRFISDKKASKSISLDPYDKRKNLKHHIEEDYDQDAETIDVVKDWSRTRKAIEEEKEMNPVDIVKEVCWKLSKKTLTLPILLHNSKSLLQYFLELLSRPPQSLLTSYSSIFKIYAPLLLESSPLPPDTLSLHLNLLKNLITSPLITSSLPLLQSAFLPLTSLLSSSPSLSSNSFRPLRSLYSLLSHPLERVRRLSSQSLCVPLRSSTLKDHTKHWSHVTKILASNSTPTHLTHGLSLLVLHTLKSSSGSLTKSAPPKLSSIISSCYSSPSPNVNLFLTSTLLELSRWLKSSPSYMSVLVNAVVECEGGVGKVIAVKRVMGFNPVVNVKRIMDVYGGQVEEIVEKGKGREKVSLICLILKYGEEEELMGKVRESIDTECDLEEILKTVEGRGGEEQNVVEKIIEVAGDDWKVLEMAYEMYEGEKFKEGEEEVWRKRIFDEKLPAEKLHQATGIYKHMYRTQNKKTNAKIERAIRASADDVRVALLIDLISTDPGSATTAQGIFPDMIEKWSKSQPVLTSLAKITSSHPSPSSLNPPASTSASAPPIYTLLGSNLRSPPLRPSTLTILQNLSPHPLFPRLSLQSPIEASPTIQNYRSLNSATSTLASHINLHPAEEEVPLLVSWIVGLLNVKFKEIWATAVEALTGLMDNEEVRDEVWEAVWSELKRVRKREGAEGQTDEETVEKMLFEVLEGAPKAVVKYHSTFVPSFFEFLTQVYYNVHGTKSDFHEIKFPPSYTLNTSTTPTFTSSQPIKESTSTLTNYLKVFASINGPNQLSHHSTLLKIHTCFLTNPSPTISTLSIKAILKYKSPSLTSYADFLTSLTSSDNFRETLTTFNLHKIPQQHRLTMSKITTRILYGKLNSKSGKGKRSKDTPETRRQSVMGWLTAFDEVEIQEFMYCVFKGFAKMEYDLEGGWGDFKVVLEGSGVGDGEGGRIIGFLNMCKGIMGKLGFKVREWVEVMAGMMMKILEYSEVEGTTTGEVDLEEVEEEGEEDIEDHTLGKKFIKDKRASIRSLTIKRLSEFFALYSTMMPMEQHGKRLFKALETSIKKLPKTVISMEAKTSAPALLSLLETLSSSVPLLDIFEDQNAMPTIIACINPQTSPQSLDVALKIVSNALAMKPELVKQHLTEIVEAMSELVGETTRKNGALETKQLTILCDICELLGDSVEGVSKDTLLTLVTVLLPFLDQSNRSSSRDEYQQLNVLGIVSSFLPSIPAAERRSTIPMLSKLLGPIKSKQGVTSFGVRSGLVDCSSKAVGEATQASKDLQDLNSRSSKYVEEHDFNKVLPVLNKLGSPSGWKGYSDARDALPLLFTVLHYVYDGDGVLSRGAFKAIKAFVSFAGQMKEDGGWLRVLETSVVPVMKNGIVSKVETPRKSFILTFRALAKTFGSEGENPNASPLLFGDLESLVKEDDEVDFFLNVTHVQVHRRARALAKLRKELEASDEASRSARFSPASLTNFLAPVCTHPIFEATKSTDEAAALEGGATLGALAKNMRWGAYSTTLGLFFAQIPRHPEVERFLVAAMCKVLDNFNFDLGEVGSVAMNGIEKLMEKIEKLLYVEGKDKAGSRTKTMRAAVALALLKLYQKLPTEAFEVKFENLVLSVCRELKSKESNSRDIARATLGRMSVAAGLENFGVVLRNLEVTLGEGYQLHVRSAALHTCVLALSQNAEVKEAANGGTGGLDAHVPDIMKLVLADIFGIAAEMKESKDVGKRIIKEAVGVRSYDTLEILTGIIRFRPEDEGSAVQAVVGPLIEKLSEDDSKINLVVIKKVREALNKAVIGFSKNEDAESETVLKFVLDTIRDVLGDGEGDKTGKRKRGENHDDDEDEDDADLEESDSDGEEEKGPIKITTKGGKLKDANKAKKAKNNKGSVETWQPSMHTVHNKKTARDAAKAESRQESIALDGAQAPKLTGTGRHGKSRMADGKGLNDPAVSCGVVFGLKFLHACLKKGKIDWNSSVVKERAAPFVTILTRCVKRSTSDEVVVLAIRCLGFLLRWDDMPTVKENRGALASGSLKILTKGGIGGSKDEVVQGIFKVLTFLFKMKDKSSFLLNDKQMRALVGLLRATVADTSHHNSTFGLIAAIVGMRVVNLEIYDLMDDVLDLVVQSTNPSVRSLGASTFTSFILNYELGEKKVESLLNRIVGNCKYEFDDGRASGLDMLNKVLSNLKPVMLNANADKFFLPLVLQLHNDGSSVCKEKCGDVLGSLLKRVNEEKMKDFFGIVKAWSDKEETRVVALKVLGIVCDARAKWVKGGRRAEIERILVGAIEGEMETGEEGKGDRFGEDWERVYFALVGLEKFGGGSVGAEVVSCLSHYHPWCKLVSGRIVSGGLKKGLKGVKAGYYELVKGFGGQIDVDAKFTNDNVAMGAIRGVIAVVKLMKGGEEDAERAKKWLFNRLAGAAKKSSGGVRMNIFKTFAGLVQVCDVHLYLGLILGSLHRAISEADAVNNETEENVVFMKELLGVIEDKVGTDVFMKAYADVRTKAKERRDARKSEIAIEKVVDPVAAAQRKIKKKEAEQGRKKRRFEEKKNNRGGGGQGGGFSGKKNRRGL</sequence>